<evidence type="ECO:0000313" key="2">
    <source>
        <dbReference type="EMBL" id="GFA03622.1"/>
    </source>
</evidence>
<protein>
    <submittedName>
        <fullName evidence="2">Nucleic acid-binding, OB-fold protein</fullName>
    </submittedName>
</protein>
<dbReference type="AlphaFoldDB" id="A0A699J182"/>
<dbReference type="EMBL" id="BKCJ010359163">
    <property type="protein sequence ID" value="GFA03622.1"/>
    <property type="molecule type" value="Genomic_DNA"/>
</dbReference>
<organism evidence="2">
    <name type="scientific">Tanacetum cinerariifolium</name>
    <name type="common">Dalmatian daisy</name>
    <name type="synonym">Chrysanthemum cinerariifolium</name>
    <dbReference type="NCBI Taxonomy" id="118510"/>
    <lineage>
        <taxon>Eukaryota</taxon>
        <taxon>Viridiplantae</taxon>
        <taxon>Streptophyta</taxon>
        <taxon>Embryophyta</taxon>
        <taxon>Tracheophyta</taxon>
        <taxon>Spermatophyta</taxon>
        <taxon>Magnoliopsida</taxon>
        <taxon>eudicotyledons</taxon>
        <taxon>Gunneridae</taxon>
        <taxon>Pentapetalae</taxon>
        <taxon>asterids</taxon>
        <taxon>campanulids</taxon>
        <taxon>Asterales</taxon>
        <taxon>Asteraceae</taxon>
        <taxon>Asteroideae</taxon>
        <taxon>Anthemideae</taxon>
        <taxon>Anthemidinae</taxon>
        <taxon>Tanacetum</taxon>
    </lineage>
</organism>
<feature type="region of interest" description="Disordered" evidence="1">
    <location>
        <begin position="75"/>
        <end position="94"/>
    </location>
</feature>
<accession>A0A699J182</accession>
<evidence type="ECO:0000256" key="1">
    <source>
        <dbReference type="SAM" id="MobiDB-lite"/>
    </source>
</evidence>
<comment type="caution">
    <text evidence="2">The sequence shown here is derived from an EMBL/GenBank/DDBJ whole genome shotgun (WGS) entry which is preliminary data.</text>
</comment>
<name>A0A699J182_TANCI</name>
<gene>
    <name evidence="2" type="ORF">Tci_575594</name>
</gene>
<sequence length="94" mass="10416">MFNETATTLVKCSADSLMDTTDESAKDHLSLLPALSNLIGTVHVMEIKSHTYCEYGTFESFTCWQIHPMEGIKDSVGSNTVDAVPDNQPHNLKR</sequence>
<reference evidence="2" key="1">
    <citation type="journal article" date="2019" name="Sci. Rep.">
        <title>Draft genome of Tanacetum cinerariifolium, the natural source of mosquito coil.</title>
        <authorList>
            <person name="Yamashiro T."/>
            <person name="Shiraishi A."/>
            <person name="Satake H."/>
            <person name="Nakayama K."/>
        </authorList>
    </citation>
    <scope>NUCLEOTIDE SEQUENCE</scope>
</reference>
<proteinExistence type="predicted"/>
<feature type="non-terminal residue" evidence="2">
    <location>
        <position position="94"/>
    </location>
</feature>